<comment type="caution">
    <text evidence="1">The sequence shown here is derived from an EMBL/GenBank/DDBJ whole genome shotgun (WGS) entry which is preliminary data.</text>
</comment>
<dbReference type="OrthoDB" id="8366486at2"/>
<sequence length="121" mass="13552">MTVNSPLPRVLVYMPDQRGLQLACEALRIAHFDVTSAKDISDLERALQLSECDVIVTITAKIGEVRDICRLPIVNIQAFVLPNIDAEQPPPTFFDRSAFLDRVRRLHQDSPTSRQVASPVI</sequence>
<dbReference type="AlphaFoldDB" id="A0A329YA88"/>
<evidence type="ECO:0000313" key="2">
    <source>
        <dbReference type="Proteomes" id="UP000251205"/>
    </source>
</evidence>
<dbReference type="RefSeq" id="WP_112345346.1">
    <property type="nucleotide sequence ID" value="NZ_QMKK01000056.1"/>
</dbReference>
<accession>A0A329YA88</accession>
<dbReference type="Proteomes" id="UP000251205">
    <property type="component" value="Unassembled WGS sequence"/>
</dbReference>
<organism evidence="1 2">
    <name type="scientific">Rhizobium tropici</name>
    <dbReference type="NCBI Taxonomy" id="398"/>
    <lineage>
        <taxon>Bacteria</taxon>
        <taxon>Pseudomonadati</taxon>
        <taxon>Pseudomonadota</taxon>
        <taxon>Alphaproteobacteria</taxon>
        <taxon>Hyphomicrobiales</taxon>
        <taxon>Rhizobiaceae</taxon>
        <taxon>Rhizobium/Agrobacterium group</taxon>
        <taxon>Rhizobium</taxon>
    </lineage>
</organism>
<name>A0A329YA88_RHITR</name>
<protein>
    <submittedName>
        <fullName evidence="1">Uncharacterized protein</fullName>
    </submittedName>
</protein>
<dbReference type="EMBL" id="QMKK01000056">
    <property type="protein sequence ID" value="RAX37915.1"/>
    <property type="molecule type" value="Genomic_DNA"/>
</dbReference>
<gene>
    <name evidence="1" type="ORF">DQ393_29995</name>
</gene>
<proteinExistence type="predicted"/>
<reference evidence="1 2" key="1">
    <citation type="submission" date="2018-06" db="EMBL/GenBank/DDBJ databases">
        <title>Whole Genome Sequence of an efficient microsymbiont, Rhizobium tropici.</title>
        <authorList>
            <person name="Srinivasan R."/>
            <person name="Singh H.V."/>
            <person name="Srivastava R."/>
            <person name="Kumari B."/>
            <person name="Radhakrishna A."/>
        </authorList>
    </citation>
    <scope>NUCLEOTIDE SEQUENCE [LARGE SCALE GENOMIC DNA]</scope>
    <source>
        <strain evidence="1 2">IGFRI Rhizo-19</strain>
    </source>
</reference>
<evidence type="ECO:0000313" key="1">
    <source>
        <dbReference type="EMBL" id="RAX37915.1"/>
    </source>
</evidence>